<dbReference type="RefSeq" id="XP_001886684.1">
    <property type="nucleotide sequence ID" value="XM_001886649.1"/>
</dbReference>
<dbReference type="InParanoid" id="B0DS55"/>
<protein>
    <submittedName>
        <fullName evidence="1">Predicted protein</fullName>
    </submittedName>
</protein>
<accession>B0DS55</accession>
<keyword evidence="2" id="KW-1185">Reference proteome</keyword>
<organism evidence="2">
    <name type="scientific">Laccaria bicolor (strain S238N-H82 / ATCC MYA-4686)</name>
    <name type="common">Bicoloured deceiver</name>
    <name type="synonym">Laccaria laccata var. bicolor</name>
    <dbReference type="NCBI Taxonomy" id="486041"/>
    <lineage>
        <taxon>Eukaryota</taxon>
        <taxon>Fungi</taxon>
        <taxon>Dikarya</taxon>
        <taxon>Basidiomycota</taxon>
        <taxon>Agaricomycotina</taxon>
        <taxon>Agaricomycetes</taxon>
        <taxon>Agaricomycetidae</taxon>
        <taxon>Agaricales</taxon>
        <taxon>Agaricineae</taxon>
        <taxon>Hydnangiaceae</taxon>
        <taxon>Laccaria</taxon>
    </lineage>
</organism>
<proteinExistence type="predicted"/>
<dbReference type="GeneID" id="6082413"/>
<dbReference type="Proteomes" id="UP000001194">
    <property type="component" value="Unassembled WGS sequence"/>
</dbReference>
<reference evidence="1 2" key="1">
    <citation type="journal article" date="2008" name="Nature">
        <title>The genome of Laccaria bicolor provides insights into mycorrhizal symbiosis.</title>
        <authorList>
            <person name="Martin F."/>
            <person name="Aerts A."/>
            <person name="Ahren D."/>
            <person name="Brun A."/>
            <person name="Danchin E.G.J."/>
            <person name="Duchaussoy F."/>
            <person name="Gibon J."/>
            <person name="Kohler A."/>
            <person name="Lindquist E."/>
            <person name="Pereda V."/>
            <person name="Salamov A."/>
            <person name="Shapiro H.J."/>
            <person name="Wuyts J."/>
            <person name="Blaudez D."/>
            <person name="Buee M."/>
            <person name="Brokstein P."/>
            <person name="Canbaeck B."/>
            <person name="Cohen D."/>
            <person name="Courty P.E."/>
            <person name="Coutinho P.M."/>
            <person name="Delaruelle C."/>
            <person name="Detter J.C."/>
            <person name="Deveau A."/>
            <person name="DiFazio S."/>
            <person name="Duplessis S."/>
            <person name="Fraissinet-Tachet L."/>
            <person name="Lucic E."/>
            <person name="Frey-Klett P."/>
            <person name="Fourrey C."/>
            <person name="Feussner I."/>
            <person name="Gay G."/>
            <person name="Grimwood J."/>
            <person name="Hoegger P.J."/>
            <person name="Jain P."/>
            <person name="Kilaru S."/>
            <person name="Labbe J."/>
            <person name="Lin Y.C."/>
            <person name="Legue V."/>
            <person name="Le Tacon F."/>
            <person name="Marmeisse R."/>
            <person name="Melayah D."/>
            <person name="Montanini B."/>
            <person name="Muratet M."/>
            <person name="Nehls U."/>
            <person name="Niculita-Hirzel H."/>
            <person name="Oudot-Le Secq M.P."/>
            <person name="Peter M."/>
            <person name="Quesneville H."/>
            <person name="Rajashekar B."/>
            <person name="Reich M."/>
            <person name="Rouhier N."/>
            <person name="Schmutz J."/>
            <person name="Yin T."/>
            <person name="Chalot M."/>
            <person name="Henrissat B."/>
            <person name="Kuees U."/>
            <person name="Lucas S."/>
            <person name="Van de Peer Y."/>
            <person name="Podila G.K."/>
            <person name="Polle A."/>
            <person name="Pukkila P.J."/>
            <person name="Richardson P.M."/>
            <person name="Rouze P."/>
            <person name="Sanders I.R."/>
            <person name="Stajich J.E."/>
            <person name="Tunlid A."/>
            <person name="Tuskan G."/>
            <person name="Grigoriev I.V."/>
        </authorList>
    </citation>
    <scope>NUCLEOTIDE SEQUENCE [LARGE SCALE GENOMIC DNA]</scope>
    <source>
        <strain evidence="2">S238N-H82 / ATCC MYA-4686</strain>
    </source>
</reference>
<dbReference type="HOGENOM" id="CLU_2250607_0_0_1"/>
<name>B0DS55_LACBS</name>
<evidence type="ECO:0000313" key="2">
    <source>
        <dbReference type="Proteomes" id="UP000001194"/>
    </source>
</evidence>
<gene>
    <name evidence="1" type="ORF">LACBIDRAFT_308354</name>
</gene>
<dbReference type="AlphaFoldDB" id="B0DS55"/>
<dbReference type="KEGG" id="lbc:LACBIDRAFT_308354"/>
<dbReference type="OrthoDB" id="76293at2759"/>
<evidence type="ECO:0000313" key="1">
    <source>
        <dbReference type="EMBL" id="EDR02640.1"/>
    </source>
</evidence>
<dbReference type="EMBL" id="DS547129">
    <property type="protein sequence ID" value="EDR02640.1"/>
    <property type="molecule type" value="Genomic_DNA"/>
</dbReference>
<sequence length="104" mass="11633">MVYAIIHAKIPGKVREIDKTVREATFALIGMIAMRTQFDEMHQKRLFVLHLENITSQEGHLHLAAADGALGFELLVQDIVNDSGATDVAPISVHREWMSRPSLL</sequence>